<dbReference type="EMBL" id="CP148074">
    <property type="protein sequence ID" value="WXL25078.1"/>
    <property type="molecule type" value="Genomic_DNA"/>
</dbReference>
<evidence type="ECO:0000313" key="2">
    <source>
        <dbReference type="Proteomes" id="UP001476583"/>
    </source>
</evidence>
<name>A0ABZ2RDG5_ECTME</name>
<dbReference type="Proteomes" id="UP001476583">
    <property type="component" value="Chromosome"/>
</dbReference>
<reference evidence="1 2" key="1">
    <citation type="submission" date="2024-03" db="EMBL/GenBank/DDBJ databases">
        <title>Complete genome of BD2.</title>
        <authorList>
            <person name="Cao G."/>
        </authorList>
    </citation>
    <scope>NUCLEOTIDE SEQUENCE [LARGE SCALE GENOMIC DNA]</scope>
    <source>
        <strain evidence="1 2">BD2</strain>
    </source>
</reference>
<keyword evidence="2" id="KW-1185">Reference proteome</keyword>
<protein>
    <submittedName>
        <fullName evidence="1">Uncharacterized protein</fullName>
    </submittedName>
</protein>
<evidence type="ECO:0000313" key="1">
    <source>
        <dbReference type="EMBL" id="WXL25078.1"/>
    </source>
</evidence>
<sequence>MDYAAMRLIHATVLVMWLWGGTAQGFHRCGVAGLAELGSRDMDYAAMRLIHATVLVMWL</sequence>
<gene>
    <name evidence="1" type="ORF">WG219_17485</name>
</gene>
<proteinExistence type="predicted"/>
<accession>A0ABZ2RDG5</accession>
<organism evidence="1 2">
    <name type="scientific">Ectopseudomonas mendocina</name>
    <name type="common">Pseudomonas mendocina</name>
    <dbReference type="NCBI Taxonomy" id="300"/>
    <lineage>
        <taxon>Bacteria</taxon>
        <taxon>Pseudomonadati</taxon>
        <taxon>Pseudomonadota</taxon>
        <taxon>Gammaproteobacteria</taxon>
        <taxon>Pseudomonadales</taxon>
        <taxon>Pseudomonadaceae</taxon>
        <taxon>Ectopseudomonas</taxon>
    </lineage>
</organism>